<dbReference type="EMBL" id="AWUE01015423">
    <property type="protein sequence ID" value="OMO97705.1"/>
    <property type="molecule type" value="Genomic_DNA"/>
</dbReference>
<dbReference type="Proteomes" id="UP000187203">
    <property type="component" value="Unassembled WGS sequence"/>
</dbReference>
<dbReference type="AlphaFoldDB" id="A0A1R3JS95"/>
<protein>
    <submittedName>
        <fullName evidence="1">Uncharacterized protein</fullName>
    </submittedName>
</protein>
<reference evidence="2" key="1">
    <citation type="submission" date="2013-09" db="EMBL/GenBank/DDBJ databases">
        <title>Corchorus olitorius genome sequencing.</title>
        <authorList>
            <person name="Alam M."/>
            <person name="Haque M.S."/>
            <person name="Islam M.S."/>
            <person name="Emdad E.M."/>
            <person name="Islam M.M."/>
            <person name="Ahmed B."/>
            <person name="Halim A."/>
            <person name="Hossen Q.M.M."/>
            <person name="Hossain M.Z."/>
            <person name="Ahmed R."/>
            <person name="Khan M.M."/>
            <person name="Islam R."/>
            <person name="Rashid M.M."/>
            <person name="Khan S.A."/>
            <person name="Rahman M.S."/>
            <person name="Alam M."/>
            <person name="Yahiya A.S."/>
            <person name="Khan M.S."/>
            <person name="Azam M.S."/>
            <person name="Haque T."/>
            <person name="Lashkar M.Z.H."/>
            <person name="Akhand A.I."/>
            <person name="Morshed G."/>
            <person name="Roy S."/>
            <person name="Uddin K.S."/>
            <person name="Rabeya T."/>
            <person name="Hossain A.S."/>
            <person name="Chowdhury A."/>
            <person name="Snigdha A.R."/>
            <person name="Mortoza M.S."/>
            <person name="Matin S.A."/>
            <person name="Hoque S.M.E."/>
            <person name="Islam M.K."/>
            <person name="Roy D.K."/>
            <person name="Haider R."/>
            <person name="Moosa M.M."/>
            <person name="Elias S.M."/>
            <person name="Hasan A.M."/>
            <person name="Jahan S."/>
            <person name="Shafiuddin M."/>
            <person name="Mahmood N."/>
            <person name="Shommy N.S."/>
        </authorList>
    </citation>
    <scope>NUCLEOTIDE SEQUENCE [LARGE SCALE GENOMIC DNA]</scope>
    <source>
        <strain evidence="2">cv. O-4</strain>
    </source>
</reference>
<evidence type="ECO:0000313" key="2">
    <source>
        <dbReference type="Proteomes" id="UP000187203"/>
    </source>
</evidence>
<proteinExistence type="predicted"/>
<keyword evidence="2" id="KW-1185">Reference proteome</keyword>
<accession>A0A1R3JS95</accession>
<gene>
    <name evidence="1" type="ORF">COLO4_14413</name>
</gene>
<comment type="caution">
    <text evidence="1">The sequence shown here is derived from an EMBL/GenBank/DDBJ whole genome shotgun (WGS) entry which is preliminary data.</text>
</comment>
<sequence length="47" mass="5376">MAVTYYAKPPDQILTLLEEDREGVEVLRVYTCCQYVGGHHHALIIET</sequence>
<organism evidence="1 2">
    <name type="scientific">Corchorus olitorius</name>
    <dbReference type="NCBI Taxonomy" id="93759"/>
    <lineage>
        <taxon>Eukaryota</taxon>
        <taxon>Viridiplantae</taxon>
        <taxon>Streptophyta</taxon>
        <taxon>Embryophyta</taxon>
        <taxon>Tracheophyta</taxon>
        <taxon>Spermatophyta</taxon>
        <taxon>Magnoliopsida</taxon>
        <taxon>eudicotyledons</taxon>
        <taxon>Gunneridae</taxon>
        <taxon>Pentapetalae</taxon>
        <taxon>rosids</taxon>
        <taxon>malvids</taxon>
        <taxon>Malvales</taxon>
        <taxon>Malvaceae</taxon>
        <taxon>Grewioideae</taxon>
        <taxon>Apeibeae</taxon>
        <taxon>Corchorus</taxon>
    </lineage>
</organism>
<evidence type="ECO:0000313" key="1">
    <source>
        <dbReference type="EMBL" id="OMO97705.1"/>
    </source>
</evidence>
<name>A0A1R3JS95_9ROSI</name>